<dbReference type="RefSeq" id="WP_103130415.1">
    <property type="nucleotide sequence ID" value="NZ_BFAG01000012.1"/>
</dbReference>
<protein>
    <submittedName>
        <fullName evidence="2">ABC transporter permease</fullName>
    </submittedName>
</protein>
<evidence type="ECO:0000256" key="1">
    <source>
        <dbReference type="SAM" id="Phobius"/>
    </source>
</evidence>
<feature type="transmembrane region" description="Helical" evidence="1">
    <location>
        <begin position="156"/>
        <end position="175"/>
    </location>
</feature>
<dbReference type="PANTHER" id="PTHR43471">
    <property type="entry name" value="ABC TRANSPORTER PERMEASE"/>
    <property type="match status" value="1"/>
</dbReference>
<feature type="transmembrane region" description="Helical" evidence="1">
    <location>
        <begin position="187"/>
        <end position="209"/>
    </location>
</feature>
<dbReference type="Pfam" id="PF12679">
    <property type="entry name" value="ABC2_membrane_2"/>
    <property type="match status" value="1"/>
</dbReference>
<keyword evidence="1" id="KW-1133">Transmembrane helix</keyword>
<dbReference type="GO" id="GO:0140359">
    <property type="term" value="F:ABC-type transporter activity"/>
    <property type="evidence" value="ECO:0007669"/>
    <property type="project" value="InterPro"/>
</dbReference>
<accession>A0A2I9DKW2</accession>
<gene>
    <name evidence="2" type="ORF">DAERI_120071</name>
</gene>
<dbReference type="AlphaFoldDB" id="A0A2I9DKW2"/>
<dbReference type="GO" id="GO:0005886">
    <property type="term" value="C:plasma membrane"/>
    <property type="evidence" value="ECO:0007669"/>
    <property type="project" value="UniProtKB-SubCell"/>
</dbReference>
<dbReference type="OrthoDB" id="5146022at2"/>
<keyword evidence="3" id="KW-1185">Reference proteome</keyword>
<keyword evidence="1" id="KW-0472">Membrane</keyword>
<organism evidence="2 3">
    <name type="scientific">Deinococcus aerius</name>
    <dbReference type="NCBI Taxonomy" id="200253"/>
    <lineage>
        <taxon>Bacteria</taxon>
        <taxon>Thermotogati</taxon>
        <taxon>Deinococcota</taxon>
        <taxon>Deinococci</taxon>
        <taxon>Deinococcales</taxon>
        <taxon>Deinococcaceae</taxon>
        <taxon>Deinococcus</taxon>
    </lineage>
</organism>
<dbReference type="EMBL" id="BFAG01000012">
    <property type="protein sequence ID" value="GBF07078.1"/>
    <property type="molecule type" value="Genomic_DNA"/>
</dbReference>
<dbReference type="Proteomes" id="UP000236569">
    <property type="component" value="Unassembled WGS sequence"/>
</dbReference>
<comment type="caution">
    <text evidence="2">The sequence shown here is derived from an EMBL/GenBank/DDBJ whole genome shotgun (WGS) entry which is preliminary data.</text>
</comment>
<evidence type="ECO:0000313" key="2">
    <source>
        <dbReference type="EMBL" id="GBF07078.1"/>
    </source>
</evidence>
<feature type="transmembrane region" description="Helical" evidence="1">
    <location>
        <begin position="77"/>
        <end position="97"/>
    </location>
</feature>
<reference evidence="3" key="1">
    <citation type="submission" date="2018-01" db="EMBL/GenBank/DDBJ databases">
        <title>Draft Genome Sequence of the Radioresistant Bacterium Deinococcus aerius TR0125, Isolated from the Higher Atmosphere above Japan.</title>
        <authorList>
            <person name="Satoh K."/>
            <person name="Arai H."/>
            <person name="Sanzen T."/>
            <person name="Kawaguchi Y."/>
            <person name="Hayashi H."/>
            <person name="Yokobori S."/>
            <person name="Yamagishi A."/>
            <person name="Oono Y."/>
            <person name="Narumi I."/>
        </authorList>
    </citation>
    <scope>NUCLEOTIDE SEQUENCE [LARGE SCALE GENOMIC DNA]</scope>
    <source>
        <strain evidence="3">TR0125</strain>
    </source>
</reference>
<evidence type="ECO:0000313" key="3">
    <source>
        <dbReference type="Proteomes" id="UP000236569"/>
    </source>
</evidence>
<feature type="transmembrane region" description="Helical" evidence="1">
    <location>
        <begin position="118"/>
        <end position="144"/>
    </location>
</feature>
<feature type="transmembrane region" description="Helical" evidence="1">
    <location>
        <begin position="266"/>
        <end position="285"/>
    </location>
</feature>
<name>A0A2I9DKW2_9DEIO</name>
<sequence>MHNALLIAELSLREAVRKRLVVVLLLLTAAFLGFYLYGVFRLEQTLDQRALDAGLDGRSVNGAANIPVMYTAIFGMYLVYFLGALMAVLSTVGAISGDVESGVMQSVIARPISRPALVLGRWLGFTAVNVGYVALISAALLGGIRLITGFVPPNPLPAVGLVLLAIALVTGLTVLGSTLFTTLANGIGVFVLYSVGFAGGVLNSIGTFADSPTLTTLGRLANVVMPTNSLWLGASYHLQPQVLRELGEVTRGANPFFGSAPITPGLVLWAAALGLLAVVLAMWRFSRRDL</sequence>
<proteinExistence type="predicted"/>
<keyword evidence="1" id="KW-0812">Transmembrane</keyword>
<feature type="transmembrane region" description="Helical" evidence="1">
    <location>
        <begin position="20"/>
        <end position="40"/>
    </location>
</feature>